<accession>A0ABQ7KW64</accession>
<organism evidence="1 2">
    <name type="scientific">Brassica rapa subsp. trilocularis</name>
    <dbReference type="NCBI Taxonomy" id="1813537"/>
    <lineage>
        <taxon>Eukaryota</taxon>
        <taxon>Viridiplantae</taxon>
        <taxon>Streptophyta</taxon>
        <taxon>Embryophyta</taxon>
        <taxon>Tracheophyta</taxon>
        <taxon>Spermatophyta</taxon>
        <taxon>Magnoliopsida</taxon>
        <taxon>eudicotyledons</taxon>
        <taxon>Gunneridae</taxon>
        <taxon>Pentapetalae</taxon>
        <taxon>rosids</taxon>
        <taxon>malvids</taxon>
        <taxon>Brassicales</taxon>
        <taxon>Brassicaceae</taxon>
        <taxon>Brassiceae</taxon>
        <taxon>Brassica</taxon>
    </lineage>
</organism>
<dbReference type="Proteomes" id="UP000823674">
    <property type="component" value="Chromosome A07"/>
</dbReference>
<gene>
    <name evidence="1" type="primary">A07p012800.1_BraROA</name>
    <name evidence="1" type="ORF">IGI04_026399</name>
</gene>
<protein>
    <submittedName>
        <fullName evidence="1">Uncharacterized protein</fullName>
    </submittedName>
</protein>
<feature type="non-terminal residue" evidence="1">
    <location>
        <position position="1"/>
    </location>
</feature>
<name>A0ABQ7KW64_BRACM</name>
<sequence>FSDLRLTLKDFSEDFRNTSRQEFLEDFWKTLRRLPKKYSNVFYARKRLTKSSGSLQEVFRKSSGSLPKFSAQSYTNCGYKTFGRLFETLGRLLADFLRSLLMYFMLEDFSRSLQEAFQSLMPKVVQRNDVKWRPSLSMLRDDI</sequence>
<evidence type="ECO:0000313" key="2">
    <source>
        <dbReference type="Proteomes" id="UP000823674"/>
    </source>
</evidence>
<dbReference type="EMBL" id="JADBGQ010000009">
    <property type="protein sequence ID" value="KAG5378557.1"/>
    <property type="molecule type" value="Genomic_DNA"/>
</dbReference>
<proteinExistence type="predicted"/>
<evidence type="ECO:0000313" key="1">
    <source>
        <dbReference type="EMBL" id="KAG5378557.1"/>
    </source>
</evidence>
<comment type="caution">
    <text evidence="1">The sequence shown here is derived from an EMBL/GenBank/DDBJ whole genome shotgun (WGS) entry which is preliminary data.</text>
</comment>
<keyword evidence="2" id="KW-1185">Reference proteome</keyword>
<reference evidence="1 2" key="1">
    <citation type="submission" date="2021-03" db="EMBL/GenBank/DDBJ databases">
        <authorList>
            <person name="King G.J."/>
            <person name="Bancroft I."/>
            <person name="Baten A."/>
            <person name="Bloomfield J."/>
            <person name="Borpatragohain P."/>
            <person name="He Z."/>
            <person name="Irish N."/>
            <person name="Irwin J."/>
            <person name="Liu K."/>
            <person name="Mauleon R.P."/>
            <person name="Moore J."/>
            <person name="Morris R."/>
            <person name="Ostergaard L."/>
            <person name="Wang B."/>
            <person name="Wells R."/>
        </authorList>
    </citation>
    <scope>NUCLEOTIDE SEQUENCE [LARGE SCALE GENOMIC DNA]</scope>
    <source>
        <strain evidence="1">R-o-18</strain>
        <tissue evidence="1">Leaf</tissue>
    </source>
</reference>